<dbReference type="EMBL" id="JAAAHY010000315">
    <property type="protein sequence ID" value="KAF9964854.1"/>
    <property type="molecule type" value="Genomic_DNA"/>
</dbReference>
<feature type="chain" id="PRO_5040354859" evidence="7">
    <location>
        <begin position="24"/>
        <end position="461"/>
    </location>
</feature>
<dbReference type="Proteomes" id="UP000738359">
    <property type="component" value="Unassembled WGS sequence"/>
</dbReference>
<keyword evidence="2 6" id="KW-0812">Transmembrane</keyword>
<feature type="transmembrane region" description="Helical" evidence="6">
    <location>
        <begin position="279"/>
        <end position="302"/>
    </location>
</feature>
<dbReference type="InterPro" id="IPR036259">
    <property type="entry name" value="MFS_trans_sf"/>
</dbReference>
<dbReference type="OrthoDB" id="410267at2759"/>
<evidence type="ECO:0000313" key="8">
    <source>
        <dbReference type="EMBL" id="KAF9964854.1"/>
    </source>
</evidence>
<dbReference type="Gene3D" id="1.20.1250.20">
    <property type="entry name" value="MFS general substrate transporter like domains"/>
    <property type="match status" value="1"/>
</dbReference>
<feature type="region of interest" description="Disordered" evidence="5">
    <location>
        <begin position="91"/>
        <end position="132"/>
    </location>
</feature>
<dbReference type="GO" id="GO:0016020">
    <property type="term" value="C:membrane"/>
    <property type="evidence" value="ECO:0007669"/>
    <property type="project" value="UniProtKB-SubCell"/>
</dbReference>
<feature type="region of interest" description="Disordered" evidence="5">
    <location>
        <begin position="440"/>
        <end position="461"/>
    </location>
</feature>
<comment type="subcellular location">
    <subcellularLocation>
        <location evidence="1">Membrane</location>
        <topology evidence="1">Multi-pass membrane protein</topology>
    </subcellularLocation>
</comment>
<evidence type="ECO:0000313" key="9">
    <source>
        <dbReference type="Proteomes" id="UP000738359"/>
    </source>
</evidence>
<evidence type="ECO:0000256" key="3">
    <source>
        <dbReference type="ARBA" id="ARBA00022989"/>
    </source>
</evidence>
<feature type="compositionally biased region" description="Basic and acidic residues" evidence="5">
    <location>
        <begin position="28"/>
        <end position="39"/>
    </location>
</feature>
<comment type="caution">
    <text evidence="8">The sequence shown here is derived from an EMBL/GenBank/DDBJ whole genome shotgun (WGS) entry which is preliminary data.</text>
</comment>
<sequence>MFLTVVTTGVYVLAAMFMTRVDLELADGEAKGHSDAKEIEVEDSSDEKALAQQQGCVNEPAEPETRSHSPKRALHATDDDGTALYEEVVDDSQQTKQENENMQRQQQQDPDAGTGTETRVEGPVATAAAPAAAKGTKPLFNPFLVPIEMKPRALLSEPTFWLFVLAQVLQQGFSYINNIDSIIHAILDAPDPTLPLLRSYALTTAAQTSAHLTKTAVTLTGLHITLISVGNCLGRLTTGILSDLTLSRYRVSRSIFFFFSEVLLLIPLLLMSFSSPGTVSMRVLIFISCMIGITYGATSALFASMTRDFFGSKYYGTCCGMVMILNGFNPFLANQIYGLFYDRATDNFAHALAAAAAAAAAAAQGGGAGGLSASNTALKAPFLEGESTLAPAAKDQHQEMCMAGSSCYEVSFRVAMLLQIACALSAGMLFVAHMRKGRRMTEEHERKEHKIGEGAKLETAF</sequence>
<feature type="signal peptide" evidence="7">
    <location>
        <begin position="1"/>
        <end position="23"/>
    </location>
</feature>
<keyword evidence="3 6" id="KW-1133">Transmembrane helix</keyword>
<evidence type="ECO:0000256" key="5">
    <source>
        <dbReference type="SAM" id="MobiDB-lite"/>
    </source>
</evidence>
<keyword evidence="4 6" id="KW-0472">Membrane</keyword>
<dbReference type="PANTHER" id="PTHR21576">
    <property type="entry name" value="UNCHARACTERIZED NODULIN-LIKE PROTEIN"/>
    <property type="match status" value="1"/>
</dbReference>
<keyword evidence="9" id="KW-1185">Reference proteome</keyword>
<dbReference type="AlphaFoldDB" id="A0A9P6J8U6"/>
<accession>A0A9P6J8U6</accession>
<proteinExistence type="predicted"/>
<evidence type="ECO:0000256" key="4">
    <source>
        <dbReference type="ARBA" id="ARBA00023136"/>
    </source>
</evidence>
<feature type="region of interest" description="Disordered" evidence="5">
    <location>
        <begin position="28"/>
        <end position="75"/>
    </location>
</feature>
<dbReference type="SUPFAM" id="SSF103473">
    <property type="entry name" value="MFS general substrate transporter"/>
    <property type="match status" value="1"/>
</dbReference>
<protein>
    <submittedName>
        <fullName evidence="8">Uncharacterized protein</fullName>
    </submittedName>
</protein>
<name>A0A9P6J8U6_MORAP</name>
<feature type="transmembrane region" description="Helical" evidence="6">
    <location>
        <begin position="314"/>
        <end position="333"/>
    </location>
</feature>
<gene>
    <name evidence="8" type="ORF">BGZ70_005828</name>
</gene>
<evidence type="ECO:0000256" key="2">
    <source>
        <dbReference type="ARBA" id="ARBA00022692"/>
    </source>
</evidence>
<feature type="transmembrane region" description="Helical" evidence="6">
    <location>
        <begin position="410"/>
        <end position="432"/>
    </location>
</feature>
<evidence type="ECO:0000256" key="6">
    <source>
        <dbReference type="SAM" id="Phobius"/>
    </source>
</evidence>
<evidence type="ECO:0000256" key="1">
    <source>
        <dbReference type="ARBA" id="ARBA00004141"/>
    </source>
</evidence>
<keyword evidence="7" id="KW-0732">Signal</keyword>
<dbReference type="PANTHER" id="PTHR21576:SF158">
    <property type="entry name" value="RIBOSOMAL RNA-PROCESSING PROTEIN 12-LIKE CONSERVED DOMAIN-CONTAINING PROTEIN"/>
    <property type="match status" value="1"/>
</dbReference>
<reference evidence="8" key="1">
    <citation type="journal article" date="2020" name="Fungal Divers.">
        <title>Resolving the Mortierellaceae phylogeny through synthesis of multi-gene phylogenetics and phylogenomics.</title>
        <authorList>
            <person name="Vandepol N."/>
            <person name="Liber J."/>
            <person name="Desiro A."/>
            <person name="Na H."/>
            <person name="Kennedy M."/>
            <person name="Barry K."/>
            <person name="Grigoriev I.V."/>
            <person name="Miller A.N."/>
            <person name="O'Donnell K."/>
            <person name="Stajich J.E."/>
            <person name="Bonito G."/>
        </authorList>
    </citation>
    <scope>NUCLEOTIDE SEQUENCE</scope>
    <source>
        <strain evidence="8">CK1249</strain>
    </source>
</reference>
<organism evidence="8 9">
    <name type="scientific">Mortierella alpina</name>
    <name type="common">Oleaginous fungus</name>
    <name type="synonym">Mortierella renispora</name>
    <dbReference type="NCBI Taxonomy" id="64518"/>
    <lineage>
        <taxon>Eukaryota</taxon>
        <taxon>Fungi</taxon>
        <taxon>Fungi incertae sedis</taxon>
        <taxon>Mucoromycota</taxon>
        <taxon>Mortierellomycotina</taxon>
        <taxon>Mortierellomycetes</taxon>
        <taxon>Mortierellales</taxon>
        <taxon>Mortierellaceae</taxon>
        <taxon>Mortierella</taxon>
    </lineage>
</organism>
<evidence type="ECO:0000256" key="7">
    <source>
        <dbReference type="SAM" id="SignalP"/>
    </source>
</evidence>
<feature type="transmembrane region" description="Helical" evidence="6">
    <location>
        <begin position="255"/>
        <end position="273"/>
    </location>
</feature>